<dbReference type="EMBL" id="JBDIME010000031">
    <property type="protein sequence ID" value="MEN2792630.1"/>
    <property type="molecule type" value="Genomic_DNA"/>
</dbReference>
<dbReference type="SUPFAM" id="SSF51735">
    <property type="entry name" value="NAD(P)-binding Rossmann-fold domains"/>
    <property type="match status" value="1"/>
</dbReference>
<reference evidence="3 4" key="1">
    <citation type="submission" date="2024-05" db="EMBL/GenBank/DDBJ databases">
        <authorList>
            <person name="Liu Q."/>
            <person name="Xin Y.-H."/>
        </authorList>
    </citation>
    <scope>NUCLEOTIDE SEQUENCE [LARGE SCALE GENOMIC DNA]</scope>
    <source>
        <strain evidence="3 4">CGMCC 1.10181</strain>
    </source>
</reference>
<dbReference type="Proteomes" id="UP001419910">
    <property type="component" value="Unassembled WGS sequence"/>
</dbReference>
<proteinExistence type="inferred from homology"/>
<dbReference type="Pfam" id="PF13561">
    <property type="entry name" value="adh_short_C2"/>
    <property type="match status" value="1"/>
</dbReference>
<keyword evidence="4" id="KW-1185">Reference proteome</keyword>
<sequence length="281" mass="29615">MNVKPPALVIGAGGMGAAVARRLAADYRILLVDIDVQRAADVARELRLGGARVDTAQCDVTSPDSVRALAGRVGEEGGMRVLAHVAGLSPTMGDFDRIVRVNLVGPALLTEALLPHARPGAAAILIASLGAHIRTFDDDVLNALREGASSLNLPDQLRRLLGDAHADPNTAYQLSKFGLLMLARRRARDWGARGGRIVSLSPGIIATPMGAKEFESNPAKRRLFELSPQKREGTMDEIADVVAFLASAKASFISGTDILVDGGLAGALSDIPFGDMRPTRS</sequence>
<gene>
    <name evidence="3" type="ORF">ABC974_23585</name>
</gene>
<accession>A0ABU9YA00</accession>
<organism evidence="3 4">
    <name type="scientific">Sphingomonas oligophenolica</name>
    <dbReference type="NCBI Taxonomy" id="301154"/>
    <lineage>
        <taxon>Bacteria</taxon>
        <taxon>Pseudomonadati</taxon>
        <taxon>Pseudomonadota</taxon>
        <taxon>Alphaproteobacteria</taxon>
        <taxon>Sphingomonadales</taxon>
        <taxon>Sphingomonadaceae</taxon>
        <taxon>Sphingomonas</taxon>
    </lineage>
</organism>
<dbReference type="PRINTS" id="PR00081">
    <property type="entry name" value="GDHRDH"/>
</dbReference>
<keyword evidence="2" id="KW-0560">Oxidoreductase</keyword>
<name>A0ABU9YA00_9SPHN</name>
<evidence type="ECO:0000313" key="3">
    <source>
        <dbReference type="EMBL" id="MEN2792630.1"/>
    </source>
</evidence>
<dbReference type="PANTHER" id="PTHR42760:SF133">
    <property type="entry name" value="3-OXOACYL-[ACYL-CARRIER-PROTEIN] REDUCTASE"/>
    <property type="match status" value="1"/>
</dbReference>
<dbReference type="RefSeq" id="WP_343892256.1">
    <property type="nucleotide sequence ID" value="NZ_BAAAEH010000055.1"/>
</dbReference>
<evidence type="ECO:0000256" key="1">
    <source>
        <dbReference type="ARBA" id="ARBA00006484"/>
    </source>
</evidence>
<dbReference type="Gene3D" id="3.40.50.720">
    <property type="entry name" value="NAD(P)-binding Rossmann-like Domain"/>
    <property type="match status" value="1"/>
</dbReference>
<comment type="similarity">
    <text evidence="1">Belongs to the short-chain dehydrogenases/reductases (SDR) family.</text>
</comment>
<evidence type="ECO:0000313" key="4">
    <source>
        <dbReference type="Proteomes" id="UP001419910"/>
    </source>
</evidence>
<dbReference type="CDD" id="cd05233">
    <property type="entry name" value="SDR_c"/>
    <property type="match status" value="1"/>
</dbReference>
<dbReference type="InterPro" id="IPR002347">
    <property type="entry name" value="SDR_fam"/>
</dbReference>
<evidence type="ECO:0000256" key="2">
    <source>
        <dbReference type="ARBA" id="ARBA00023002"/>
    </source>
</evidence>
<dbReference type="InterPro" id="IPR036291">
    <property type="entry name" value="NAD(P)-bd_dom_sf"/>
</dbReference>
<dbReference type="PANTHER" id="PTHR42760">
    <property type="entry name" value="SHORT-CHAIN DEHYDROGENASES/REDUCTASES FAMILY MEMBER"/>
    <property type="match status" value="1"/>
</dbReference>
<comment type="caution">
    <text evidence="3">The sequence shown here is derived from an EMBL/GenBank/DDBJ whole genome shotgun (WGS) entry which is preliminary data.</text>
</comment>
<protein>
    <submittedName>
        <fullName evidence="3">SDR family oxidoreductase</fullName>
    </submittedName>
</protein>
<dbReference type="Pfam" id="PF00106">
    <property type="entry name" value="adh_short"/>
    <property type="match status" value="1"/>
</dbReference>